<dbReference type="Proteomes" id="UP001555786">
    <property type="component" value="Unassembled WGS sequence"/>
</dbReference>
<proteinExistence type="predicted"/>
<sequence length="169" mass="18813">MAARANLQTFRDNATEIAPLLAAIPSRNLHIRFSCEKLSLICHLIFSTFFKSKKRYSYNILTIDSEVFARTPQRDISTENRKGSKPAEDTKITPLVVGRASLPAAFARARAVPFRWERQAVTSFRFRSSIPVMRHLMQAPLQPSPKPPSVMGILGTLRAVPATAFPGSC</sequence>
<comment type="caution">
    <text evidence="1">The sequence shown here is derived from an EMBL/GenBank/DDBJ whole genome shotgun (WGS) entry which is preliminary data.</text>
</comment>
<reference evidence="1 2" key="1">
    <citation type="submission" date="2024-07" db="EMBL/GenBank/DDBJ databases">
        <title>Description of Labrys sedimenti sp. nov., isolated from a diclofenac-degrading enrichment culture.</title>
        <authorList>
            <person name="Tancsics A."/>
            <person name="Csepanyi A."/>
        </authorList>
    </citation>
    <scope>NUCLEOTIDE SEQUENCE [LARGE SCALE GENOMIC DNA]</scope>
    <source>
        <strain evidence="1 2">LMG 23578</strain>
    </source>
</reference>
<protein>
    <submittedName>
        <fullName evidence="1">Uncharacterized protein</fullName>
    </submittedName>
</protein>
<name>A0ABV3PJG7_9HYPH</name>
<keyword evidence="2" id="KW-1185">Reference proteome</keyword>
<evidence type="ECO:0000313" key="1">
    <source>
        <dbReference type="EMBL" id="MEW9305776.1"/>
    </source>
</evidence>
<dbReference type="RefSeq" id="WP_367623721.1">
    <property type="nucleotide sequence ID" value="NZ_JBFNQD010000002.1"/>
</dbReference>
<accession>A0ABV3PJG7</accession>
<evidence type="ECO:0000313" key="2">
    <source>
        <dbReference type="Proteomes" id="UP001555786"/>
    </source>
</evidence>
<organism evidence="1 2">
    <name type="scientific">Labrys neptuniae</name>
    <dbReference type="NCBI Taxonomy" id="376174"/>
    <lineage>
        <taxon>Bacteria</taxon>
        <taxon>Pseudomonadati</taxon>
        <taxon>Pseudomonadota</taxon>
        <taxon>Alphaproteobacteria</taxon>
        <taxon>Hyphomicrobiales</taxon>
        <taxon>Xanthobacteraceae</taxon>
        <taxon>Labrys</taxon>
    </lineage>
</organism>
<dbReference type="EMBL" id="JBFNQD010000002">
    <property type="protein sequence ID" value="MEW9305776.1"/>
    <property type="molecule type" value="Genomic_DNA"/>
</dbReference>
<gene>
    <name evidence="1" type="ORF">ABXS05_09535</name>
</gene>